<feature type="region of interest" description="Disordered" evidence="1">
    <location>
        <begin position="44"/>
        <end position="101"/>
    </location>
</feature>
<organism evidence="2 3">
    <name type="scientific">Heracleum sosnowskyi</name>
    <dbReference type="NCBI Taxonomy" id="360622"/>
    <lineage>
        <taxon>Eukaryota</taxon>
        <taxon>Viridiplantae</taxon>
        <taxon>Streptophyta</taxon>
        <taxon>Embryophyta</taxon>
        <taxon>Tracheophyta</taxon>
        <taxon>Spermatophyta</taxon>
        <taxon>Magnoliopsida</taxon>
        <taxon>eudicotyledons</taxon>
        <taxon>Gunneridae</taxon>
        <taxon>Pentapetalae</taxon>
        <taxon>asterids</taxon>
        <taxon>campanulids</taxon>
        <taxon>Apiales</taxon>
        <taxon>Apiaceae</taxon>
        <taxon>Apioideae</taxon>
        <taxon>apioid superclade</taxon>
        <taxon>Tordylieae</taxon>
        <taxon>Tordyliinae</taxon>
        <taxon>Heracleum</taxon>
    </lineage>
</organism>
<name>A0AAD8M685_9APIA</name>
<sequence>MSSASAVSQWFKPSLAELFSNSCSNQVLQPHMIQQPLHSISKGNTRSQTLQKCHSRQSGNGSGGGEGPRFGTGNSTLETVHVSSSGGADGPGTNKSNRLRATSDRISSAADCIYVSCQKAPNLAENVQLSELIVQDVVYEFTENGYFSRNLEDGVPFG</sequence>
<evidence type="ECO:0000313" key="2">
    <source>
        <dbReference type="EMBL" id="KAK1361052.1"/>
    </source>
</evidence>
<protein>
    <submittedName>
        <fullName evidence="2">Uncharacterized protein</fullName>
    </submittedName>
</protein>
<evidence type="ECO:0000256" key="1">
    <source>
        <dbReference type="SAM" id="MobiDB-lite"/>
    </source>
</evidence>
<feature type="compositionally biased region" description="Polar residues" evidence="1">
    <location>
        <begin position="74"/>
        <end position="86"/>
    </location>
</feature>
<feature type="compositionally biased region" description="Gly residues" evidence="1">
    <location>
        <begin position="60"/>
        <end position="70"/>
    </location>
</feature>
<keyword evidence="3" id="KW-1185">Reference proteome</keyword>
<proteinExistence type="predicted"/>
<comment type="caution">
    <text evidence="2">The sequence shown here is derived from an EMBL/GenBank/DDBJ whole genome shotgun (WGS) entry which is preliminary data.</text>
</comment>
<dbReference type="EMBL" id="JAUIZM010000010">
    <property type="protein sequence ID" value="KAK1361052.1"/>
    <property type="molecule type" value="Genomic_DNA"/>
</dbReference>
<dbReference type="AlphaFoldDB" id="A0AAD8M685"/>
<evidence type="ECO:0000313" key="3">
    <source>
        <dbReference type="Proteomes" id="UP001237642"/>
    </source>
</evidence>
<gene>
    <name evidence="2" type="ORF">POM88_045526</name>
</gene>
<accession>A0AAD8M685</accession>
<reference evidence="2" key="2">
    <citation type="submission" date="2023-05" db="EMBL/GenBank/DDBJ databases">
        <authorList>
            <person name="Schelkunov M.I."/>
        </authorList>
    </citation>
    <scope>NUCLEOTIDE SEQUENCE</scope>
    <source>
        <strain evidence="2">Hsosn_3</strain>
        <tissue evidence="2">Leaf</tissue>
    </source>
</reference>
<reference evidence="2" key="1">
    <citation type="submission" date="2023-02" db="EMBL/GenBank/DDBJ databases">
        <title>Genome of toxic invasive species Heracleum sosnowskyi carries increased number of genes despite the absence of recent whole-genome duplications.</title>
        <authorList>
            <person name="Schelkunov M."/>
            <person name="Shtratnikova V."/>
            <person name="Makarenko M."/>
            <person name="Klepikova A."/>
            <person name="Omelchenko D."/>
            <person name="Novikova G."/>
            <person name="Obukhova E."/>
            <person name="Bogdanov V."/>
            <person name="Penin A."/>
            <person name="Logacheva M."/>
        </authorList>
    </citation>
    <scope>NUCLEOTIDE SEQUENCE</scope>
    <source>
        <strain evidence="2">Hsosn_3</strain>
        <tissue evidence="2">Leaf</tissue>
    </source>
</reference>
<feature type="compositionally biased region" description="Polar residues" evidence="1">
    <location>
        <begin position="44"/>
        <end position="58"/>
    </location>
</feature>
<dbReference type="Proteomes" id="UP001237642">
    <property type="component" value="Unassembled WGS sequence"/>
</dbReference>